<keyword evidence="4" id="KW-1185">Reference proteome</keyword>
<dbReference type="InterPro" id="IPR001789">
    <property type="entry name" value="Sig_transdc_resp-reg_receiver"/>
</dbReference>
<comment type="caution">
    <text evidence="3">The sequence shown here is derived from an EMBL/GenBank/DDBJ whole genome shotgun (WGS) entry which is preliminary data.</text>
</comment>
<keyword evidence="1" id="KW-0597">Phosphoprotein</keyword>
<dbReference type="EMBL" id="SMBP01000006">
    <property type="protein sequence ID" value="TCU60626.1"/>
    <property type="molecule type" value="Genomic_DNA"/>
</dbReference>
<dbReference type="InterPro" id="IPR046947">
    <property type="entry name" value="LytR-like"/>
</dbReference>
<dbReference type="Pfam" id="PF04397">
    <property type="entry name" value="LytTR"/>
    <property type="match status" value="1"/>
</dbReference>
<dbReference type="Pfam" id="PF00072">
    <property type="entry name" value="Response_reg"/>
    <property type="match status" value="1"/>
</dbReference>
<dbReference type="Proteomes" id="UP000295773">
    <property type="component" value="Unassembled WGS sequence"/>
</dbReference>
<dbReference type="RefSeq" id="WP_132224411.1">
    <property type="nucleotide sequence ID" value="NZ_JANKBG010000005.1"/>
</dbReference>
<dbReference type="AlphaFoldDB" id="A0A4R3TGX0"/>
<dbReference type="PANTHER" id="PTHR37299:SF1">
    <property type="entry name" value="STAGE 0 SPORULATION PROTEIN A HOMOLOG"/>
    <property type="match status" value="1"/>
</dbReference>
<proteinExistence type="predicted"/>
<dbReference type="InterPro" id="IPR011006">
    <property type="entry name" value="CheY-like_superfamily"/>
</dbReference>
<evidence type="ECO:0000313" key="4">
    <source>
        <dbReference type="Proteomes" id="UP000295773"/>
    </source>
</evidence>
<dbReference type="InterPro" id="IPR007492">
    <property type="entry name" value="LytTR_DNA-bd_dom"/>
</dbReference>
<dbReference type="GO" id="GO:0000156">
    <property type="term" value="F:phosphorelay response regulator activity"/>
    <property type="evidence" value="ECO:0007669"/>
    <property type="project" value="InterPro"/>
</dbReference>
<dbReference type="GO" id="GO:0003677">
    <property type="term" value="F:DNA binding"/>
    <property type="evidence" value="ECO:0007669"/>
    <property type="project" value="InterPro"/>
</dbReference>
<dbReference type="SUPFAM" id="SSF52172">
    <property type="entry name" value="CheY-like"/>
    <property type="match status" value="1"/>
</dbReference>
<evidence type="ECO:0000259" key="2">
    <source>
        <dbReference type="PROSITE" id="PS50110"/>
    </source>
</evidence>
<accession>A0A4R3TGX0</accession>
<dbReference type="SMART" id="SM00448">
    <property type="entry name" value="REC"/>
    <property type="match status" value="1"/>
</dbReference>
<feature type="modified residue" description="4-aspartylphosphate" evidence="1">
    <location>
        <position position="53"/>
    </location>
</feature>
<dbReference type="SMART" id="SM00850">
    <property type="entry name" value="LytTR"/>
    <property type="match status" value="1"/>
</dbReference>
<protein>
    <submittedName>
        <fullName evidence="3">LytTR family two component transcriptional regulator</fullName>
    </submittedName>
</protein>
<name>A0A4R3TGX0_9FIRM</name>
<feature type="domain" description="Response regulatory" evidence="2">
    <location>
        <begin position="5"/>
        <end position="116"/>
    </location>
</feature>
<organism evidence="3 4">
    <name type="scientific">Longicatena caecimuris</name>
    <dbReference type="NCBI Taxonomy" id="1796635"/>
    <lineage>
        <taxon>Bacteria</taxon>
        <taxon>Bacillati</taxon>
        <taxon>Bacillota</taxon>
        <taxon>Erysipelotrichia</taxon>
        <taxon>Erysipelotrichales</taxon>
        <taxon>Erysipelotrichaceae</taxon>
        <taxon>Longicatena</taxon>
    </lineage>
</organism>
<dbReference type="CDD" id="cd00156">
    <property type="entry name" value="REC"/>
    <property type="match status" value="1"/>
</dbReference>
<dbReference type="Gene3D" id="2.40.50.1020">
    <property type="entry name" value="LytTr DNA-binding domain"/>
    <property type="match status" value="1"/>
</dbReference>
<evidence type="ECO:0000256" key="1">
    <source>
        <dbReference type="PROSITE-ProRule" id="PRU00169"/>
    </source>
</evidence>
<dbReference type="Gene3D" id="3.40.50.2300">
    <property type="match status" value="1"/>
</dbReference>
<evidence type="ECO:0000313" key="3">
    <source>
        <dbReference type="EMBL" id="TCU60626.1"/>
    </source>
</evidence>
<reference evidence="3 4" key="1">
    <citation type="submission" date="2019-03" db="EMBL/GenBank/DDBJ databases">
        <title>Genomic Encyclopedia of Type Strains, Phase IV (KMG-IV): sequencing the most valuable type-strain genomes for metagenomic binning, comparative biology and taxonomic classification.</title>
        <authorList>
            <person name="Goeker M."/>
        </authorList>
    </citation>
    <scope>NUCLEOTIDE SEQUENCE [LARGE SCALE GENOMIC DNA]</scope>
    <source>
        <strain evidence="3 4">DSM 29481</strain>
    </source>
</reference>
<sequence>MKNYKIVVCDDSKDMRDMIYKKLKSLDNINFDVVLADDRTIDLSQEYDAYLLDIEMPHTDGFALATKIHSLYKNALILFLTSHTELSMVGYEYQVFRFIGKNDLDSVFETYMKDVKEELDRRNRYLIAKDEEGNEMVVYLREIICIYSEGNYLNYATSKQIYRNREKLKNFKGDVFIQASNGMLVNFCHINKIEKSHILLSNQKKVKLGRTYKKDFLTKVMQCRIASI</sequence>
<dbReference type="PANTHER" id="PTHR37299">
    <property type="entry name" value="TRANSCRIPTIONAL REGULATOR-RELATED"/>
    <property type="match status" value="1"/>
</dbReference>
<dbReference type="PROSITE" id="PS50110">
    <property type="entry name" value="RESPONSE_REGULATORY"/>
    <property type="match status" value="1"/>
</dbReference>
<gene>
    <name evidence="3" type="ORF">EDD61_106137</name>
</gene>